<reference evidence="3" key="1">
    <citation type="submission" date="2017-02" db="EMBL/GenBank/DDBJ databases">
        <authorList>
            <person name="Varghese N."/>
            <person name="Submissions S."/>
        </authorList>
    </citation>
    <scope>NUCLEOTIDE SEQUENCE [LARGE SCALE GENOMIC DNA]</scope>
    <source>
        <strain evidence="3">R11H</strain>
    </source>
</reference>
<dbReference type="PROSITE" id="PS51257">
    <property type="entry name" value="PROKAR_LIPOPROTEIN"/>
    <property type="match status" value="1"/>
</dbReference>
<feature type="compositionally biased region" description="Polar residues" evidence="1">
    <location>
        <begin position="38"/>
        <end position="50"/>
    </location>
</feature>
<keyword evidence="3" id="KW-1185">Reference proteome</keyword>
<accession>A0A1T5AT94</accession>
<dbReference type="EMBL" id="FUYP01000004">
    <property type="protein sequence ID" value="SKB38261.1"/>
    <property type="molecule type" value="Genomic_DNA"/>
</dbReference>
<dbReference type="AlphaFoldDB" id="A0A1T5AT94"/>
<sequence length="65" mass="6863">MTSVAKRPIAEVDVEAIPRILRRFAYPLIFLAAGCASSGRSGNRSGTVESGTWIRLGDPSGATEV</sequence>
<evidence type="ECO:0000313" key="2">
    <source>
        <dbReference type="EMBL" id="SKB38261.1"/>
    </source>
</evidence>
<name>A0A1T5AT94_9SPHN</name>
<dbReference type="Proteomes" id="UP000190044">
    <property type="component" value="Unassembled WGS sequence"/>
</dbReference>
<protein>
    <submittedName>
        <fullName evidence="2">Uncharacterized protein</fullName>
    </submittedName>
</protein>
<feature type="region of interest" description="Disordered" evidence="1">
    <location>
        <begin position="37"/>
        <end position="65"/>
    </location>
</feature>
<proteinExistence type="predicted"/>
<gene>
    <name evidence="2" type="ORF">SAMN06295937_1004161</name>
</gene>
<evidence type="ECO:0000256" key="1">
    <source>
        <dbReference type="SAM" id="MobiDB-lite"/>
    </source>
</evidence>
<evidence type="ECO:0000313" key="3">
    <source>
        <dbReference type="Proteomes" id="UP000190044"/>
    </source>
</evidence>
<organism evidence="2 3">
    <name type="scientific">Sphingopyxis flava</name>
    <dbReference type="NCBI Taxonomy" id="1507287"/>
    <lineage>
        <taxon>Bacteria</taxon>
        <taxon>Pseudomonadati</taxon>
        <taxon>Pseudomonadota</taxon>
        <taxon>Alphaproteobacteria</taxon>
        <taxon>Sphingomonadales</taxon>
        <taxon>Sphingomonadaceae</taxon>
        <taxon>Sphingopyxis</taxon>
    </lineage>
</organism>